<feature type="compositionally biased region" description="Polar residues" evidence="1">
    <location>
        <begin position="353"/>
        <end position="370"/>
    </location>
</feature>
<gene>
    <name evidence="3" type="ORF">RFM27_15450</name>
</gene>
<dbReference type="GO" id="GO:0016874">
    <property type="term" value="F:ligase activity"/>
    <property type="evidence" value="ECO:0007669"/>
    <property type="project" value="UniProtKB-KW"/>
</dbReference>
<feature type="compositionally biased region" description="Low complexity" evidence="1">
    <location>
        <begin position="300"/>
        <end position="317"/>
    </location>
</feature>
<dbReference type="Proteomes" id="UP001271780">
    <property type="component" value="Unassembled WGS sequence"/>
</dbReference>
<feature type="transmembrane region" description="Helical" evidence="2">
    <location>
        <begin position="513"/>
        <end position="534"/>
    </location>
</feature>
<feature type="transmembrane region" description="Helical" evidence="2">
    <location>
        <begin position="129"/>
        <end position="150"/>
    </location>
</feature>
<evidence type="ECO:0000313" key="4">
    <source>
        <dbReference type="Proteomes" id="UP001271780"/>
    </source>
</evidence>
<feature type="transmembrane region" description="Helical" evidence="2">
    <location>
        <begin position="162"/>
        <end position="182"/>
    </location>
</feature>
<evidence type="ECO:0000256" key="2">
    <source>
        <dbReference type="SAM" id="Phobius"/>
    </source>
</evidence>
<feature type="transmembrane region" description="Helical" evidence="2">
    <location>
        <begin position="247"/>
        <end position="267"/>
    </location>
</feature>
<feature type="transmembrane region" description="Helical" evidence="2">
    <location>
        <begin position="636"/>
        <end position="659"/>
    </location>
</feature>
<dbReference type="EMBL" id="JAVIIZ010000008">
    <property type="protein sequence ID" value="MDX8473474.1"/>
    <property type="molecule type" value="Genomic_DNA"/>
</dbReference>
<protein>
    <submittedName>
        <fullName evidence="3">O-antigen ligase family protein</fullName>
    </submittedName>
</protein>
<accession>A0ABU4XFB8</accession>
<feature type="transmembrane region" description="Helical" evidence="2">
    <location>
        <begin position="474"/>
        <end position="493"/>
    </location>
</feature>
<keyword evidence="2" id="KW-1133">Transmembrane helix</keyword>
<organism evidence="3 4">
    <name type="scientific">Mesorhizobium dulcispinae</name>
    <dbReference type="NCBI Taxonomy" id="3072316"/>
    <lineage>
        <taxon>Bacteria</taxon>
        <taxon>Pseudomonadati</taxon>
        <taxon>Pseudomonadota</taxon>
        <taxon>Alphaproteobacteria</taxon>
        <taxon>Hyphomicrobiales</taxon>
        <taxon>Phyllobacteriaceae</taxon>
        <taxon>Mesorhizobium</taxon>
    </lineage>
</organism>
<keyword evidence="2" id="KW-0472">Membrane</keyword>
<evidence type="ECO:0000313" key="3">
    <source>
        <dbReference type="EMBL" id="MDX8473474.1"/>
    </source>
</evidence>
<dbReference type="RefSeq" id="WP_320316750.1">
    <property type="nucleotide sequence ID" value="NZ_JAVIIX010000006.1"/>
</dbReference>
<feature type="transmembrane region" description="Helical" evidence="2">
    <location>
        <begin position="51"/>
        <end position="70"/>
    </location>
</feature>
<keyword evidence="4" id="KW-1185">Reference proteome</keyword>
<feature type="transmembrane region" description="Helical" evidence="2">
    <location>
        <begin position="194"/>
        <end position="227"/>
    </location>
</feature>
<name>A0ABU4XFB8_9HYPH</name>
<feature type="transmembrane region" description="Helical" evidence="2">
    <location>
        <begin position="426"/>
        <end position="454"/>
    </location>
</feature>
<evidence type="ECO:0000256" key="1">
    <source>
        <dbReference type="SAM" id="MobiDB-lite"/>
    </source>
</evidence>
<feature type="transmembrane region" description="Helical" evidence="2">
    <location>
        <begin position="21"/>
        <end position="45"/>
    </location>
</feature>
<keyword evidence="2" id="KW-0812">Transmembrane</keyword>
<proteinExistence type="predicted"/>
<sequence>MSGIAHSERSANSAHSILTNVSAWLCAFTVVIYQSWFMPYFLPFFTGRDEFAWLVFHVLYGGILIVAIAVVAARRDVLSAVLPLAIAAAMAVTPVALHPVGIVAECYLITLFLCGAAIVFMLASTPATVLRISASITALSAVTCFLDLLFANGFTNTPGRAAGLAINPNVAAAGLLLGAAASYRAVSQKWRASFLVLIGAALLATLSRSTLLAAFGTVAVPVVIRIWQQFRSDRRFQIDLNGWRRAVVVAFALLGAIGIALATNACFRLAMNESFAGVLSVGRALDEASEAVDASRDRYPPAAVPVVPSPAETSASQPAPPDSPASIEPPLAKSGISSTPPPETDKPADSAALSPQSDTPPSSAASQSTNIAKMRALGERLADEGKRNSISARALFLERGLLAYREGGFFGRGLEEAQALAPHNTFLLFAIAFGHLGWLIPIGLVGFAFCFARNAGDLGLGIALVGVMLTSHDILLTPSLFLPVALGIGGMLAERRASARKSSTATNRESWSFAFGTAAGVAAFAAGCVAILLVTPPLASGRLQSDTMVTVRGGYETLVPRSQFPGLFQFDDLPASSSSQASYLREDKIPLQRVDWSSHAWPAVRQGEYTFRRRDAVLFAATDSSDPRNNGRTYEVAVPLSVSALCFILLGTIIVWSIATVVSIRGLHRVDGL</sequence>
<keyword evidence="3" id="KW-0436">Ligase</keyword>
<feature type="transmembrane region" description="Helical" evidence="2">
    <location>
        <begin position="102"/>
        <end position="122"/>
    </location>
</feature>
<feature type="transmembrane region" description="Helical" evidence="2">
    <location>
        <begin position="77"/>
        <end position="96"/>
    </location>
</feature>
<comment type="caution">
    <text evidence="3">The sequence shown here is derived from an EMBL/GenBank/DDBJ whole genome shotgun (WGS) entry which is preliminary data.</text>
</comment>
<feature type="region of interest" description="Disordered" evidence="1">
    <location>
        <begin position="292"/>
        <end position="370"/>
    </location>
</feature>
<reference evidence="3 4" key="1">
    <citation type="submission" date="2023-08" db="EMBL/GenBank/DDBJ databases">
        <title>Implementing the SeqCode for naming new Mesorhizobium species isolated from Vachellia karroo root nodules.</title>
        <authorList>
            <person name="Van Lill M."/>
        </authorList>
    </citation>
    <scope>NUCLEOTIDE SEQUENCE [LARGE SCALE GENOMIC DNA]</scope>
    <source>
        <strain evidence="3 4">VK23A</strain>
    </source>
</reference>